<comment type="caution">
    <text evidence="1">The sequence shown here is derived from an EMBL/GenBank/DDBJ whole genome shotgun (WGS) entry which is preliminary data.</text>
</comment>
<sequence length="54" mass="6257">MCSWLSFLRVSFSEVVRPFVRGERDRETPTISLALNDFPQMAPNCWSDSYLLST</sequence>
<keyword evidence="2" id="KW-1185">Reference proteome</keyword>
<feature type="non-terminal residue" evidence="1">
    <location>
        <position position="54"/>
    </location>
</feature>
<protein>
    <submittedName>
        <fullName evidence="1">Uncharacterized protein</fullName>
    </submittedName>
</protein>
<evidence type="ECO:0000313" key="1">
    <source>
        <dbReference type="EMBL" id="PON67035.1"/>
    </source>
</evidence>
<reference evidence="2" key="1">
    <citation type="submission" date="2016-06" db="EMBL/GenBank/DDBJ databases">
        <title>Parallel loss of symbiosis genes in relatives of nitrogen-fixing non-legume Parasponia.</title>
        <authorList>
            <person name="Van Velzen R."/>
            <person name="Holmer R."/>
            <person name="Bu F."/>
            <person name="Rutten L."/>
            <person name="Van Zeijl A."/>
            <person name="Liu W."/>
            <person name="Santuari L."/>
            <person name="Cao Q."/>
            <person name="Sharma T."/>
            <person name="Shen D."/>
            <person name="Roswanjaya Y."/>
            <person name="Wardhani T."/>
            <person name="Kalhor M.S."/>
            <person name="Jansen J."/>
            <person name="Van den Hoogen J."/>
            <person name="Gungor B."/>
            <person name="Hartog M."/>
            <person name="Hontelez J."/>
            <person name="Verver J."/>
            <person name="Yang W.-C."/>
            <person name="Schijlen E."/>
            <person name="Repin R."/>
            <person name="Schilthuizen M."/>
            <person name="Schranz E."/>
            <person name="Heidstra R."/>
            <person name="Miyata K."/>
            <person name="Fedorova E."/>
            <person name="Kohlen W."/>
            <person name="Bisseling T."/>
            <person name="Smit S."/>
            <person name="Geurts R."/>
        </authorList>
    </citation>
    <scope>NUCLEOTIDE SEQUENCE [LARGE SCALE GENOMIC DNA]</scope>
    <source>
        <strain evidence="2">cv. WU1-14</strain>
    </source>
</reference>
<accession>A0A2P5D1C9</accession>
<dbReference type="Proteomes" id="UP000237105">
    <property type="component" value="Unassembled WGS sequence"/>
</dbReference>
<gene>
    <name evidence="1" type="ORF">PanWU01x14_106170</name>
</gene>
<proteinExistence type="predicted"/>
<name>A0A2P5D1C9_PARAD</name>
<evidence type="ECO:0000313" key="2">
    <source>
        <dbReference type="Proteomes" id="UP000237105"/>
    </source>
</evidence>
<dbReference type="AlphaFoldDB" id="A0A2P5D1C9"/>
<organism evidence="1 2">
    <name type="scientific">Parasponia andersonii</name>
    <name type="common">Sponia andersonii</name>
    <dbReference type="NCBI Taxonomy" id="3476"/>
    <lineage>
        <taxon>Eukaryota</taxon>
        <taxon>Viridiplantae</taxon>
        <taxon>Streptophyta</taxon>
        <taxon>Embryophyta</taxon>
        <taxon>Tracheophyta</taxon>
        <taxon>Spermatophyta</taxon>
        <taxon>Magnoliopsida</taxon>
        <taxon>eudicotyledons</taxon>
        <taxon>Gunneridae</taxon>
        <taxon>Pentapetalae</taxon>
        <taxon>rosids</taxon>
        <taxon>fabids</taxon>
        <taxon>Rosales</taxon>
        <taxon>Cannabaceae</taxon>
        <taxon>Parasponia</taxon>
    </lineage>
</organism>
<dbReference type="EMBL" id="JXTB01000075">
    <property type="protein sequence ID" value="PON67035.1"/>
    <property type="molecule type" value="Genomic_DNA"/>
</dbReference>